<dbReference type="EMBL" id="PFSI01000016">
    <property type="protein sequence ID" value="PJC24823.1"/>
    <property type="molecule type" value="Genomic_DNA"/>
</dbReference>
<accession>A0A2M8EPZ8</accession>
<reference evidence="3" key="1">
    <citation type="submission" date="2017-09" db="EMBL/GenBank/DDBJ databases">
        <title>Depth-based differentiation of microbial function through sediment-hosted aquifers and enrichment of novel symbionts in the deep terrestrial subsurface.</title>
        <authorList>
            <person name="Probst A.J."/>
            <person name="Ladd B."/>
            <person name="Jarett J.K."/>
            <person name="Geller-Mcgrath D.E."/>
            <person name="Sieber C.M.K."/>
            <person name="Emerson J.B."/>
            <person name="Anantharaman K."/>
            <person name="Thomas B.C."/>
            <person name="Malmstrom R."/>
            <person name="Stieglmeier M."/>
            <person name="Klingl A."/>
            <person name="Woyke T."/>
            <person name="Ryan C.M."/>
            <person name="Banfield J.F."/>
        </authorList>
    </citation>
    <scope>NUCLEOTIDE SEQUENCE [LARGE SCALE GENOMIC DNA]</scope>
</reference>
<proteinExistence type="predicted"/>
<evidence type="ECO:0008006" key="4">
    <source>
        <dbReference type="Google" id="ProtNLM"/>
    </source>
</evidence>
<evidence type="ECO:0000256" key="1">
    <source>
        <dbReference type="SAM" id="Phobius"/>
    </source>
</evidence>
<evidence type="ECO:0000313" key="3">
    <source>
        <dbReference type="Proteomes" id="UP000230251"/>
    </source>
</evidence>
<protein>
    <recommendedName>
        <fullName evidence="4">Type II secretion system protein GspG C-terminal domain-containing protein</fullName>
    </recommendedName>
</protein>
<feature type="transmembrane region" description="Helical" evidence="1">
    <location>
        <begin position="12"/>
        <end position="30"/>
    </location>
</feature>
<evidence type="ECO:0000313" key="2">
    <source>
        <dbReference type="EMBL" id="PJC24823.1"/>
    </source>
</evidence>
<keyword evidence="1" id="KW-0812">Transmembrane</keyword>
<gene>
    <name evidence="2" type="ORF">CO057_00830</name>
</gene>
<comment type="caution">
    <text evidence="2">The sequence shown here is derived from an EMBL/GenBank/DDBJ whole genome shotgun (WGS) entry which is preliminary data.</text>
</comment>
<keyword evidence="1" id="KW-1133">Transmembrane helix</keyword>
<dbReference type="Proteomes" id="UP000230251">
    <property type="component" value="Unassembled WGS sequence"/>
</dbReference>
<name>A0A2M8EPZ8_9BACT</name>
<keyword evidence="1" id="KW-0472">Membrane</keyword>
<organism evidence="2 3">
    <name type="scientific">Candidatus Uhrbacteria bacterium CG_4_9_14_0_2_um_filter_41_50</name>
    <dbReference type="NCBI Taxonomy" id="1975031"/>
    <lineage>
        <taxon>Bacteria</taxon>
        <taxon>Candidatus Uhriibacteriota</taxon>
    </lineage>
</organism>
<sequence length="148" mass="16948">MRYHYGYTNIDVIGAVVIVFTAMLIVAMFANPVQKFEFEQDEVLADGVRDYMEAMLELEENDPEVFWEIAFQVYEKEVSVGACTQCVDVSSYLVPDYIEALPTDLDGGYTEDKTGYYFLFEDDVLEIGANSPHGDLPIRLLWFVKEIE</sequence>
<dbReference type="AlphaFoldDB" id="A0A2M8EPZ8"/>